<dbReference type="Pfam" id="PF09851">
    <property type="entry name" value="SHOCT"/>
    <property type="match status" value="1"/>
</dbReference>
<dbReference type="RefSeq" id="WP_350275815.1">
    <property type="nucleotide sequence ID" value="NZ_CP158165.1"/>
</dbReference>
<organism evidence="3">
    <name type="scientific">Kribbella sp. HUAS MG21</name>
    <dbReference type="NCBI Taxonomy" id="3160966"/>
    <lineage>
        <taxon>Bacteria</taxon>
        <taxon>Bacillati</taxon>
        <taxon>Actinomycetota</taxon>
        <taxon>Actinomycetes</taxon>
        <taxon>Propionibacteriales</taxon>
        <taxon>Kribbellaceae</taxon>
        <taxon>Kribbella</taxon>
    </lineage>
</organism>
<feature type="transmembrane region" description="Helical" evidence="1">
    <location>
        <begin position="6"/>
        <end position="30"/>
    </location>
</feature>
<evidence type="ECO:0000256" key="1">
    <source>
        <dbReference type="SAM" id="Phobius"/>
    </source>
</evidence>
<sequence length="76" mass="8791">MGDAMFWWVLVLVLWVLLIGGAAWAAVLVLGRSRRQPPRRLPSPLDILERRYAAGDLTHEEFDEARARLREHELDL</sequence>
<keyword evidence="1" id="KW-1133">Transmembrane helix</keyword>
<dbReference type="InterPro" id="IPR018649">
    <property type="entry name" value="SHOCT"/>
</dbReference>
<proteinExistence type="predicted"/>
<dbReference type="EMBL" id="CP158165">
    <property type="protein sequence ID" value="XBV22976.1"/>
    <property type="molecule type" value="Genomic_DNA"/>
</dbReference>
<dbReference type="AlphaFoldDB" id="A0AAU7T8K7"/>
<keyword evidence="1" id="KW-0812">Transmembrane</keyword>
<name>A0AAU7T8K7_9ACTN</name>
<reference evidence="3" key="1">
    <citation type="submission" date="2024-06" db="EMBL/GenBank/DDBJ databases">
        <title>Kribbella sp. strain HUAS MG21 genome sequences.</title>
        <authorList>
            <person name="Mo P."/>
        </authorList>
    </citation>
    <scope>NUCLEOTIDE SEQUENCE</scope>
    <source>
        <strain evidence="3">HUAS MG21</strain>
    </source>
</reference>
<keyword evidence="1" id="KW-0472">Membrane</keyword>
<gene>
    <name evidence="3" type="ORF">ABN611_30960</name>
</gene>
<feature type="domain" description="SHOCT" evidence="2">
    <location>
        <begin position="44"/>
        <end position="69"/>
    </location>
</feature>
<protein>
    <submittedName>
        <fullName evidence="3">SHOCT domain-containing protein</fullName>
    </submittedName>
</protein>
<evidence type="ECO:0000259" key="2">
    <source>
        <dbReference type="Pfam" id="PF09851"/>
    </source>
</evidence>
<accession>A0AAU7T8K7</accession>
<evidence type="ECO:0000313" key="3">
    <source>
        <dbReference type="EMBL" id="XBV22976.1"/>
    </source>
</evidence>